<dbReference type="OrthoDB" id="3357985at2759"/>
<proteinExistence type="predicted"/>
<evidence type="ECO:0000313" key="1">
    <source>
        <dbReference type="EMBL" id="KIK27201.1"/>
    </source>
</evidence>
<protein>
    <submittedName>
        <fullName evidence="1">Uncharacterized protein</fullName>
    </submittedName>
</protein>
<name>A0A0C9ZD28_9AGAM</name>
<dbReference type="Proteomes" id="UP000054018">
    <property type="component" value="Unassembled WGS sequence"/>
</dbReference>
<evidence type="ECO:0000313" key="2">
    <source>
        <dbReference type="Proteomes" id="UP000054018"/>
    </source>
</evidence>
<organism evidence="1 2">
    <name type="scientific">Pisolithus microcarpus 441</name>
    <dbReference type="NCBI Taxonomy" id="765257"/>
    <lineage>
        <taxon>Eukaryota</taxon>
        <taxon>Fungi</taxon>
        <taxon>Dikarya</taxon>
        <taxon>Basidiomycota</taxon>
        <taxon>Agaricomycotina</taxon>
        <taxon>Agaricomycetes</taxon>
        <taxon>Agaricomycetidae</taxon>
        <taxon>Boletales</taxon>
        <taxon>Sclerodermatineae</taxon>
        <taxon>Pisolithaceae</taxon>
        <taxon>Pisolithus</taxon>
    </lineage>
</organism>
<keyword evidence="2" id="KW-1185">Reference proteome</keyword>
<dbReference type="AlphaFoldDB" id="A0A0C9ZD28"/>
<gene>
    <name evidence="1" type="ORF">PISMIDRAFT_8406</name>
</gene>
<dbReference type="HOGENOM" id="CLU_052397_0_2_1"/>
<reference evidence="1 2" key="1">
    <citation type="submission" date="2014-04" db="EMBL/GenBank/DDBJ databases">
        <authorList>
            <consortium name="DOE Joint Genome Institute"/>
            <person name="Kuo A."/>
            <person name="Kohler A."/>
            <person name="Costa M.D."/>
            <person name="Nagy L.G."/>
            <person name="Floudas D."/>
            <person name="Copeland A."/>
            <person name="Barry K.W."/>
            <person name="Cichocki N."/>
            <person name="Veneault-Fourrey C."/>
            <person name="LaButti K."/>
            <person name="Lindquist E.A."/>
            <person name="Lipzen A."/>
            <person name="Lundell T."/>
            <person name="Morin E."/>
            <person name="Murat C."/>
            <person name="Sun H."/>
            <person name="Tunlid A."/>
            <person name="Henrissat B."/>
            <person name="Grigoriev I.V."/>
            <person name="Hibbett D.S."/>
            <person name="Martin F."/>
            <person name="Nordberg H.P."/>
            <person name="Cantor M.N."/>
            <person name="Hua S.X."/>
        </authorList>
    </citation>
    <scope>NUCLEOTIDE SEQUENCE [LARGE SCALE GENOMIC DNA]</scope>
    <source>
        <strain evidence="1 2">441</strain>
    </source>
</reference>
<accession>A0A0C9ZD28</accession>
<dbReference type="EMBL" id="KN833697">
    <property type="protein sequence ID" value="KIK27201.1"/>
    <property type="molecule type" value="Genomic_DNA"/>
</dbReference>
<reference evidence="2" key="2">
    <citation type="submission" date="2015-01" db="EMBL/GenBank/DDBJ databases">
        <title>Evolutionary Origins and Diversification of the Mycorrhizal Mutualists.</title>
        <authorList>
            <consortium name="DOE Joint Genome Institute"/>
            <consortium name="Mycorrhizal Genomics Consortium"/>
            <person name="Kohler A."/>
            <person name="Kuo A."/>
            <person name="Nagy L.G."/>
            <person name="Floudas D."/>
            <person name="Copeland A."/>
            <person name="Barry K.W."/>
            <person name="Cichocki N."/>
            <person name="Veneault-Fourrey C."/>
            <person name="LaButti K."/>
            <person name="Lindquist E.A."/>
            <person name="Lipzen A."/>
            <person name="Lundell T."/>
            <person name="Morin E."/>
            <person name="Murat C."/>
            <person name="Riley R."/>
            <person name="Ohm R."/>
            <person name="Sun H."/>
            <person name="Tunlid A."/>
            <person name="Henrissat B."/>
            <person name="Grigoriev I.V."/>
            <person name="Hibbett D.S."/>
            <person name="Martin F."/>
        </authorList>
    </citation>
    <scope>NUCLEOTIDE SEQUENCE [LARGE SCALE GENOMIC DNA]</scope>
    <source>
        <strain evidence="2">441</strain>
    </source>
</reference>
<dbReference type="STRING" id="765257.A0A0C9ZD28"/>
<sequence>MNGSESRSGASPPTFQVPESSITLETLLRLIYPTTPPTLQSYDDAKAIVKYKVSHVAFKRAKQLVVAKYLEKHFMSIYALSCRYRWKDLALTAARESLRLDIVSDTIPYAEEMEEMTAASYHRLLLYHRACGTAAHDADSNDKWFPAPYERYSSSCGKCRRDSNKGGIDEYRTACKAMFLQRPSPSTILDVGVPEKVAATWFERQSGVPCLHRPQYFQEFRSAYAAEVERVMSKVSILLARLDPTGTCRFLGGIGVSVHMKRRR</sequence>